<evidence type="ECO:0000256" key="1">
    <source>
        <dbReference type="ARBA" id="ARBA00009981"/>
    </source>
</evidence>
<dbReference type="OrthoDB" id="165038at2"/>
<dbReference type="InterPro" id="IPR006442">
    <property type="entry name" value="Antitoxin_Phd/YefM"/>
</dbReference>
<organism evidence="3 4">
    <name type="scientific">Niveispirillum lacus</name>
    <dbReference type="NCBI Taxonomy" id="1981099"/>
    <lineage>
        <taxon>Bacteria</taxon>
        <taxon>Pseudomonadati</taxon>
        <taxon>Pseudomonadota</taxon>
        <taxon>Alphaproteobacteria</taxon>
        <taxon>Rhodospirillales</taxon>
        <taxon>Azospirillaceae</taxon>
        <taxon>Niveispirillum</taxon>
    </lineage>
</organism>
<accession>A0A255YVJ7</accession>
<gene>
    <name evidence="3" type="ORF">CHU95_18085</name>
</gene>
<dbReference type="RefSeq" id="WP_094457711.1">
    <property type="nucleotide sequence ID" value="NZ_NOXU01000031.1"/>
</dbReference>
<dbReference type="EMBL" id="NOXU01000031">
    <property type="protein sequence ID" value="OYQ32675.1"/>
    <property type="molecule type" value="Genomic_DNA"/>
</dbReference>
<evidence type="ECO:0000256" key="2">
    <source>
        <dbReference type="RuleBase" id="RU362080"/>
    </source>
</evidence>
<dbReference type="AlphaFoldDB" id="A0A255YVJ7"/>
<dbReference type="Proteomes" id="UP000216998">
    <property type="component" value="Unassembled WGS sequence"/>
</dbReference>
<evidence type="ECO:0000313" key="4">
    <source>
        <dbReference type="Proteomes" id="UP000216998"/>
    </source>
</evidence>
<sequence>MVAVTATEFAKNFGRYKEEAQREPVAITSHGRTSGYFMSAPAFEEYQRLKAQAARKAYLIEELPDEIVEAIGKAQMDPAHHHLDSLLDE</sequence>
<protein>
    <recommendedName>
        <fullName evidence="2">Antitoxin</fullName>
    </recommendedName>
</protein>
<comment type="caution">
    <text evidence="3">The sequence shown here is derived from an EMBL/GenBank/DDBJ whole genome shotgun (WGS) entry which is preliminary data.</text>
</comment>
<dbReference type="InterPro" id="IPR036165">
    <property type="entry name" value="YefM-like_sf"/>
</dbReference>
<dbReference type="Pfam" id="PF02604">
    <property type="entry name" value="PhdYeFM_antitox"/>
    <property type="match status" value="1"/>
</dbReference>
<name>A0A255YVJ7_9PROT</name>
<proteinExistence type="inferred from homology"/>
<dbReference type="SUPFAM" id="SSF143120">
    <property type="entry name" value="YefM-like"/>
    <property type="match status" value="1"/>
</dbReference>
<comment type="similarity">
    <text evidence="1 2">Belongs to the phD/YefM antitoxin family.</text>
</comment>
<comment type="function">
    <text evidence="2">Antitoxin component of a type II toxin-antitoxin (TA) system.</text>
</comment>
<keyword evidence="4" id="KW-1185">Reference proteome</keyword>
<evidence type="ECO:0000313" key="3">
    <source>
        <dbReference type="EMBL" id="OYQ32675.1"/>
    </source>
</evidence>
<reference evidence="3 4" key="1">
    <citation type="submission" date="2017-07" db="EMBL/GenBank/DDBJ databases">
        <title>Niveispirillum cyanobacteriorum sp. nov., isolated from cyanobacterial aggregates in a eutrophic lake.</title>
        <authorList>
            <person name="Cai H."/>
        </authorList>
    </citation>
    <scope>NUCLEOTIDE SEQUENCE [LARGE SCALE GENOMIC DNA]</scope>
    <source>
        <strain evidence="4">TH1-14</strain>
    </source>
</reference>